<dbReference type="PANTHER" id="PTHR43784:SF2">
    <property type="entry name" value="GDSL-LIKE LIPASE_ACYLHYDROLASE, PUTATIVE (AFU_ORTHOLOGUE AFUA_2G00820)-RELATED"/>
    <property type="match status" value="1"/>
</dbReference>
<dbReference type="InterPro" id="IPR036514">
    <property type="entry name" value="SGNH_hydro_sf"/>
</dbReference>
<dbReference type="PANTHER" id="PTHR43784">
    <property type="entry name" value="GDSL-LIKE LIPASE/ACYLHYDROLASE, PUTATIVE (AFU_ORTHOLOGUE AFUA_2G00820)-RELATED"/>
    <property type="match status" value="1"/>
</dbReference>
<dbReference type="InterPro" id="IPR053140">
    <property type="entry name" value="GDSL_Rv0518-like"/>
</dbReference>
<organism evidence="2 3">
    <name type="scientific">Paenibacillus lautus</name>
    <name type="common">Bacillus lautus</name>
    <dbReference type="NCBI Taxonomy" id="1401"/>
    <lineage>
        <taxon>Bacteria</taxon>
        <taxon>Bacillati</taxon>
        <taxon>Bacillota</taxon>
        <taxon>Bacilli</taxon>
        <taxon>Bacillales</taxon>
        <taxon>Paenibacillaceae</taxon>
        <taxon>Paenibacillus</taxon>
    </lineage>
</organism>
<feature type="domain" description="SGNH hydrolase-type esterase" evidence="1">
    <location>
        <begin position="210"/>
        <end position="399"/>
    </location>
</feature>
<evidence type="ECO:0000313" key="2">
    <source>
        <dbReference type="EMBL" id="AYB47141.1"/>
    </source>
</evidence>
<protein>
    <submittedName>
        <fullName evidence="2">SGNH/GDSL hydrolase family protein</fullName>
    </submittedName>
</protein>
<dbReference type="KEGG" id="plw:D5F53_29280"/>
<dbReference type="GO" id="GO:0016787">
    <property type="term" value="F:hydrolase activity"/>
    <property type="evidence" value="ECO:0007669"/>
    <property type="project" value="UniProtKB-KW"/>
</dbReference>
<name>A0A385TUP1_PAELA</name>
<dbReference type="Gene3D" id="3.40.50.1110">
    <property type="entry name" value="SGNH hydrolase"/>
    <property type="match status" value="1"/>
</dbReference>
<dbReference type="SUPFAM" id="SSF52266">
    <property type="entry name" value="SGNH hydrolase"/>
    <property type="match status" value="1"/>
</dbReference>
<reference evidence="2 3" key="1">
    <citation type="submission" date="2018-09" db="EMBL/GenBank/DDBJ databases">
        <title>Genome Sequence of Paenibacillus lautus Strain E7593-69, Azo Dye-Degrading Bacteria, Isolated from Commercial Tattoo Inks.</title>
        <authorList>
            <person name="Nho S.W."/>
            <person name="Kim S.-J."/>
            <person name="Kweon O."/>
            <person name="Cerniglia C.E."/>
        </authorList>
    </citation>
    <scope>NUCLEOTIDE SEQUENCE [LARGE SCALE GENOMIC DNA]</scope>
    <source>
        <strain evidence="2 3">E7593-69</strain>
    </source>
</reference>
<evidence type="ECO:0000313" key="3">
    <source>
        <dbReference type="Proteomes" id="UP000266552"/>
    </source>
</evidence>
<dbReference type="AlphaFoldDB" id="A0A385TUP1"/>
<proteinExistence type="predicted"/>
<dbReference type="EMBL" id="CP032412">
    <property type="protein sequence ID" value="AYB47141.1"/>
    <property type="molecule type" value="Genomic_DNA"/>
</dbReference>
<dbReference type="CDD" id="cd00229">
    <property type="entry name" value="SGNH_hydrolase"/>
    <property type="match status" value="1"/>
</dbReference>
<dbReference type="Pfam" id="PF13472">
    <property type="entry name" value="Lipase_GDSL_2"/>
    <property type="match status" value="1"/>
</dbReference>
<evidence type="ECO:0000259" key="1">
    <source>
        <dbReference type="Pfam" id="PF13472"/>
    </source>
</evidence>
<dbReference type="InterPro" id="IPR013830">
    <property type="entry name" value="SGNH_hydro"/>
</dbReference>
<keyword evidence="3" id="KW-1185">Reference proteome</keyword>
<accession>A0A385TUP1</accession>
<sequence>MGVLDHGVEAAYDLAGKANELALKGSKGLVSVASRGKWYDKQSNGTDIDITYRSVHEVLCGLNSQVLMYGNFYNDGRITGLSPYTINVSVDIDGVTYPVFFDNGQTHKTVPPGGRVLSDELQVYVPSAPDGAKPRIYVRTHVVVNAGEKYPVGLTLAGGSNPGEGVMPGDATSGAFTSTTPNPLYALTPLAIYGKPAASSRGFKTVGLCGDSISVGAGRALAPVDGRTAGEVGFMQIGAMRAGWGYVSIGMNGQKASDFAAASRRVNQMHMVKDCDLVIVEYGTNDLNSGRTFEQVRNDLLTIHNAYWEMGIPTIQTTIAPRTTSTDGWVTLQGQSAAHAFTAGGSSSARSQLNDWIRNNKDNIKCLEIADIWESERNSGLWKPKLTGDGIHPNNTGHDNEAANAVRDFLLSQR</sequence>
<dbReference type="Proteomes" id="UP000266552">
    <property type="component" value="Chromosome"/>
</dbReference>
<gene>
    <name evidence="2" type="ORF">D5F53_29280</name>
</gene>
<keyword evidence="2" id="KW-0378">Hydrolase</keyword>